<protein>
    <submittedName>
        <fullName evidence="1">Uncharacterized protein</fullName>
    </submittedName>
</protein>
<sequence length="88" mass="10247">MEFLGTIGKRAFVGGKPSRDFFKVYNFFKKLDVAALNLFHEYLVATGSNPRLTMKGLFYEAPAWNQKQRTAKIAETHIEDYLELLKEW</sequence>
<dbReference type="AlphaFoldDB" id="A0A1I0YCQ0"/>
<name>A0A1I0YCQ0_SELRU</name>
<reference evidence="1 2" key="1">
    <citation type="submission" date="2016-10" db="EMBL/GenBank/DDBJ databases">
        <authorList>
            <person name="de Groot N.N."/>
        </authorList>
    </citation>
    <scope>NUCLEOTIDE SEQUENCE [LARGE SCALE GENOMIC DNA]</scope>
    <source>
        <strain evidence="1 2">L14</strain>
    </source>
</reference>
<accession>A0A1I0YCQ0</accession>
<proteinExistence type="predicted"/>
<evidence type="ECO:0000313" key="2">
    <source>
        <dbReference type="Proteomes" id="UP000183843"/>
    </source>
</evidence>
<gene>
    <name evidence="1" type="ORF">SAMN05216587_11179</name>
</gene>
<dbReference type="EMBL" id="FOJX01000011">
    <property type="protein sequence ID" value="SFB10577.1"/>
    <property type="molecule type" value="Genomic_DNA"/>
</dbReference>
<organism evidence="1 2">
    <name type="scientific">Selenomonas ruminantium</name>
    <dbReference type="NCBI Taxonomy" id="971"/>
    <lineage>
        <taxon>Bacteria</taxon>
        <taxon>Bacillati</taxon>
        <taxon>Bacillota</taxon>
        <taxon>Negativicutes</taxon>
        <taxon>Selenomonadales</taxon>
        <taxon>Selenomonadaceae</taxon>
        <taxon>Selenomonas</taxon>
    </lineage>
</organism>
<evidence type="ECO:0000313" key="1">
    <source>
        <dbReference type="EMBL" id="SFB10577.1"/>
    </source>
</evidence>
<dbReference type="Proteomes" id="UP000183843">
    <property type="component" value="Unassembled WGS sequence"/>
</dbReference>